<protein>
    <submittedName>
        <fullName evidence="1">Uncharacterized protein</fullName>
    </submittedName>
</protein>
<organism evidence="1 2">
    <name type="scientific">Aquipseudomonas alcaligenes</name>
    <name type="common">Pseudomonas alcaligenes</name>
    <dbReference type="NCBI Taxonomy" id="43263"/>
    <lineage>
        <taxon>Bacteria</taxon>
        <taxon>Pseudomonadati</taxon>
        <taxon>Pseudomonadota</taxon>
        <taxon>Gammaproteobacteria</taxon>
        <taxon>Pseudomonadales</taxon>
        <taxon>Pseudomonadaceae</taxon>
        <taxon>Aquipseudomonas</taxon>
    </lineage>
</organism>
<dbReference type="Proteomes" id="UP001158058">
    <property type="component" value="Unassembled WGS sequence"/>
</dbReference>
<dbReference type="AlphaFoldDB" id="A0AB73HXX0"/>
<evidence type="ECO:0000313" key="2">
    <source>
        <dbReference type="Proteomes" id="UP001158058"/>
    </source>
</evidence>
<gene>
    <name evidence="1" type="ORF">N7380_10885</name>
</gene>
<comment type="caution">
    <text evidence="1">The sequence shown here is derived from an EMBL/GenBank/DDBJ whole genome shotgun (WGS) entry which is preliminary data.</text>
</comment>
<evidence type="ECO:0000313" key="1">
    <source>
        <dbReference type="EMBL" id="MDH0142825.1"/>
    </source>
</evidence>
<sequence>MHYFNMLLTALASALCATYLVLWLTKPAPIENATIPPLIFKEEQGEVVIWGGWKTVEGYQTPGTNAVEIRCNRTSSKCHEAYASILHHDEGEDLEAQVFSYKVSSWDATKLEAVAERAMGGCLERRIVIHIPDKSATLSWSPPAGCKGDTGRAVLVGDPL</sequence>
<reference evidence="1" key="1">
    <citation type="submission" date="2022-09" db="EMBL/GenBank/DDBJ databases">
        <title>Intensive care unit water sources are persistently colonized with multi-drug resistant bacteria and are the site of extensive horizontal gene transfer of antibiotic resistance genes.</title>
        <authorList>
            <person name="Diorio-Toth L."/>
        </authorList>
    </citation>
    <scope>NUCLEOTIDE SEQUENCE</scope>
    <source>
        <strain evidence="1">GD04146</strain>
    </source>
</reference>
<dbReference type="EMBL" id="JAODZF010000006">
    <property type="protein sequence ID" value="MDH0142825.1"/>
    <property type="molecule type" value="Genomic_DNA"/>
</dbReference>
<accession>A0AB73HXX0</accession>
<proteinExistence type="predicted"/>
<name>A0AB73HXX0_AQUAC</name>
<dbReference type="RefSeq" id="WP_230010318.1">
    <property type="nucleotide sequence ID" value="NZ_JAODZF010000006.1"/>
</dbReference>